<feature type="transmembrane region" description="Helical" evidence="2">
    <location>
        <begin position="12"/>
        <end position="28"/>
    </location>
</feature>
<dbReference type="Proteomes" id="UP001228504">
    <property type="component" value="Unassembled WGS sequence"/>
</dbReference>
<name>A0ABT9UU89_9FIRM</name>
<comment type="caution">
    <text evidence="3">The sequence shown here is derived from an EMBL/GenBank/DDBJ whole genome shotgun (WGS) entry which is preliminary data.</text>
</comment>
<evidence type="ECO:0000313" key="4">
    <source>
        <dbReference type="Proteomes" id="UP001228504"/>
    </source>
</evidence>
<dbReference type="InterPro" id="IPR053154">
    <property type="entry name" value="c-di-AMP_regulator"/>
</dbReference>
<feature type="compositionally biased region" description="Basic and acidic residues" evidence="1">
    <location>
        <begin position="408"/>
        <end position="417"/>
    </location>
</feature>
<dbReference type="Gene3D" id="2.170.120.40">
    <property type="entry name" value="YbbR-like domain"/>
    <property type="match status" value="2"/>
</dbReference>
<evidence type="ECO:0000256" key="2">
    <source>
        <dbReference type="SAM" id="Phobius"/>
    </source>
</evidence>
<reference evidence="3 4" key="1">
    <citation type="submission" date="2023-07" db="EMBL/GenBank/DDBJ databases">
        <title>Genomic Encyclopedia of Type Strains, Phase IV (KMG-IV): sequencing the most valuable type-strain genomes for metagenomic binning, comparative biology and taxonomic classification.</title>
        <authorList>
            <person name="Goeker M."/>
        </authorList>
    </citation>
    <scope>NUCLEOTIDE SEQUENCE [LARGE SCALE GENOMIC DNA]</scope>
    <source>
        <strain evidence="3 4">DSM 20694</strain>
    </source>
</reference>
<evidence type="ECO:0000256" key="1">
    <source>
        <dbReference type="SAM" id="MobiDB-lite"/>
    </source>
</evidence>
<dbReference type="PANTHER" id="PTHR37804:SF1">
    <property type="entry name" value="CDAA REGULATORY PROTEIN CDAR"/>
    <property type="match status" value="1"/>
</dbReference>
<dbReference type="PANTHER" id="PTHR37804">
    <property type="entry name" value="CDAA REGULATORY PROTEIN CDAR"/>
    <property type="match status" value="1"/>
</dbReference>
<dbReference type="InterPro" id="IPR012505">
    <property type="entry name" value="YbbR"/>
</dbReference>
<keyword evidence="2" id="KW-1133">Transmembrane helix</keyword>
<dbReference type="Gene3D" id="2.170.120.30">
    <property type="match status" value="2"/>
</dbReference>
<organism evidence="3 4">
    <name type="scientific">Eubacterium multiforme</name>
    <dbReference type="NCBI Taxonomy" id="83339"/>
    <lineage>
        <taxon>Bacteria</taxon>
        <taxon>Bacillati</taxon>
        <taxon>Bacillota</taxon>
        <taxon>Clostridia</taxon>
        <taxon>Eubacteriales</taxon>
        <taxon>Eubacteriaceae</taxon>
        <taxon>Eubacterium</taxon>
    </lineage>
</organism>
<proteinExistence type="predicted"/>
<dbReference type="Pfam" id="PF07949">
    <property type="entry name" value="YbbR"/>
    <property type="match status" value="3"/>
</dbReference>
<accession>A0ABT9UU89</accession>
<feature type="region of interest" description="Disordered" evidence="1">
    <location>
        <begin position="403"/>
        <end position="425"/>
    </location>
</feature>
<keyword evidence="2" id="KW-0812">Transmembrane</keyword>
<keyword evidence="2" id="KW-0472">Membrane</keyword>
<evidence type="ECO:0000313" key="3">
    <source>
        <dbReference type="EMBL" id="MDQ0149880.1"/>
    </source>
</evidence>
<dbReference type="EMBL" id="JAUSUF010000005">
    <property type="protein sequence ID" value="MDQ0149880.1"/>
    <property type="molecule type" value="Genomic_DNA"/>
</dbReference>
<sequence length="425" mass="46097">MDKGNTKKQTLIIKLVCVLLSFGLWLYVTNIQNTTRSYTLKGVPVKVTNTAALKEDGLALAPNQTFSVDLDLEGYSKYIYAATKSQFSLSANLGEYALKQGVNNIPVQVKNYPDELNIKNNGNLVIKVKLEKLITKQFNTISQVNVSYAKGVYKQKEQFNSEKVQVSGPQSAVDKVANVALVGTLESVSENITKELPLKALDSYGNVVEGVTLSKNVGTISINVNNGKSVDVTTEFTGSVPNGYKLVSTNPSKTSVQIVGDEKAIASVNSLKTESINLSNITSDTEKKVKIILPNGVNVSDGNNYITVKINVEKVGDNEISKNLEVPVNYTGLNSNLEISNETKTVKITIQGNKSDINNLSSSNFTCNFDLSKFKNEGDFEEQANVKMTGSNSNVSISNSGTVSFTLKKKESPKDNKSTSNKKSV</sequence>
<dbReference type="RefSeq" id="WP_307485929.1">
    <property type="nucleotide sequence ID" value="NZ_JAUSUF010000005.1"/>
</dbReference>
<keyword evidence="4" id="KW-1185">Reference proteome</keyword>
<protein>
    <submittedName>
        <fullName evidence="3">YbbR domain-containing protein</fullName>
    </submittedName>
</protein>
<gene>
    <name evidence="3" type="ORF">J2S18_001811</name>
</gene>